<feature type="disulfide bond" evidence="12">
    <location>
        <begin position="679"/>
        <end position="688"/>
    </location>
</feature>
<dbReference type="InParanoid" id="C3ZHH7"/>
<dbReference type="SUPFAM" id="SSF103647">
    <property type="entry name" value="TSP type-3 repeat"/>
    <property type="match status" value="1"/>
</dbReference>
<protein>
    <recommendedName>
        <fullName evidence="4">chitinase</fullName>
        <ecNumber evidence="4">3.2.1.14</ecNumber>
    </recommendedName>
</protein>
<dbReference type="GO" id="GO:0008061">
    <property type="term" value="F:chitin binding"/>
    <property type="evidence" value="ECO:0007669"/>
    <property type="project" value="InterPro"/>
</dbReference>
<evidence type="ECO:0000313" key="18">
    <source>
        <dbReference type="EMBL" id="EEN47972.1"/>
    </source>
</evidence>
<dbReference type="PROSITE" id="PS50940">
    <property type="entry name" value="CHIT_BIND_II"/>
    <property type="match status" value="1"/>
</dbReference>
<dbReference type="PROSITE" id="PS00010">
    <property type="entry name" value="ASX_HYDROXYL"/>
    <property type="match status" value="4"/>
</dbReference>
<dbReference type="PANTHER" id="PTHR24050:SF27">
    <property type="entry name" value="FIBRILLIN-1"/>
    <property type="match status" value="1"/>
</dbReference>
<reference evidence="18" key="1">
    <citation type="journal article" date="2008" name="Nature">
        <title>The amphioxus genome and the evolution of the chordate karyotype.</title>
        <authorList>
            <consortium name="US DOE Joint Genome Institute (JGI-PGF)"/>
            <person name="Putnam N.H."/>
            <person name="Butts T."/>
            <person name="Ferrier D.E.K."/>
            <person name="Furlong R.F."/>
            <person name="Hellsten U."/>
            <person name="Kawashima T."/>
            <person name="Robinson-Rechavi M."/>
            <person name="Shoguchi E."/>
            <person name="Terry A."/>
            <person name="Yu J.-K."/>
            <person name="Benito-Gutierrez E.L."/>
            <person name="Dubchak I."/>
            <person name="Garcia-Fernandez J."/>
            <person name="Gibson-Brown J.J."/>
            <person name="Grigoriev I.V."/>
            <person name="Horton A.C."/>
            <person name="de Jong P.J."/>
            <person name="Jurka J."/>
            <person name="Kapitonov V.V."/>
            <person name="Kohara Y."/>
            <person name="Kuroki Y."/>
            <person name="Lindquist E."/>
            <person name="Lucas S."/>
            <person name="Osoegawa K."/>
            <person name="Pennacchio L.A."/>
            <person name="Salamov A.A."/>
            <person name="Satou Y."/>
            <person name="Sauka-Spengler T."/>
            <person name="Schmutz J."/>
            <person name="Shin-I T."/>
            <person name="Toyoda A."/>
            <person name="Bronner-Fraser M."/>
            <person name="Fujiyama A."/>
            <person name="Holland L.Z."/>
            <person name="Holland P.W.H."/>
            <person name="Satoh N."/>
            <person name="Rokhsar D.S."/>
        </authorList>
    </citation>
    <scope>NUCLEOTIDE SEQUENCE [LARGE SCALE GENOMIC DNA]</scope>
    <source>
        <strain evidence="18">S238N-H82</strain>
        <tissue evidence="18">Testes</tissue>
    </source>
</reference>
<dbReference type="eggNOG" id="KOG1217">
    <property type="taxonomic scope" value="Eukaryota"/>
</dbReference>
<proteinExistence type="inferred from homology"/>
<dbReference type="Gene3D" id="2.10.25.10">
    <property type="entry name" value="Laminin"/>
    <property type="match status" value="5"/>
</dbReference>
<dbReference type="InterPro" id="IPR000152">
    <property type="entry name" value="EGF-type_Asp/Asn_hydroxyl_site"/>
</dbReference>
<dbReference type="SUPFAM" id="SSF57184">
    <property type="entry name" value="Growth factor receptor domain"/>
    <property type="match status" value="2"/>
</dbReference>
<keyword evidence="6 12" id="KW-0245">EGF-like domain</keyword>
<evidence type="ECO:0000256" key="14">
    <source>
        <dbReference type="SAM" id="MobiDB-lite"/>
    </source>
</evidence>
<keyword evidence="9" id="KW-0119">Carbohydrate metabolism</keyword>
<feature type="compositionally biased region" description="Low complexity" evidence="14">
    <location>
        <begin position="122"/>
        <end position="141"/>
    </location>
</feature>
<feature type="domain" description="EGF-like" evidence="16">
    <location>
        <begin position="535"/>
        <end position="574"/>
    </location>
</feature>
<dbReference type="Pfam" id="PF14670">
    <property type="entry name" value="FXa_inhibition"/>
    <property type="match status" value="1"/>
</dbReference>
<keyword evidence="9" id="KW-0146">Chitin degradation</keyword>
<feature type="compositionally biased region" description="Low complexity" evidence="14">
    <location>
        <begin position="339"/>
        <end position="358"/>
    </location>
</feature>
<dbReference type="PROSITE" id="PS01186">
    <property type="entry name" value="EGF_2"/>
    <property type="match status" value="4"/>
</dbReference>
<dbReference type="Pfam" id="PF12662">
    <property type="entry name" value="cEGF"/>
    <property type="match status" value="1"/>
</dbReference>
<dbReference type="SUPFAM" id="SSF57196">
    <property type="entry name" value="EGF/Laminin"/>
    <property type="match status" value="1"/>
</dbReference>
<feature type="domain" description="EGF-like" evidence="16">
    <location>
        <begin position="653"/>
        <end position="689"/>
    </location>
</feature>
<keyword evidence="5" id="KW-0964">Secreted</keyword>
<dbReference type="InterPro" id="IPR001881">
    <property type="entry name" value="EGF-like_Ca-bd_dom"/>
</dbReference>
<feature type="coiled-coil region" evidence="13">
    <location>
        <begin position="224"/>
        <end position="292"/>
    </location>
</feature>
<feature type="region of interest" description="Disordered" evidence="14">
    <location>
        <begin position="120"/>
        <end position="141"/>
    </location>
</feature>
<dbReference type="EC" id="3.2.1.14" evidence="4"/>
<feature type="transmembrane region" description="Helical" evidence="15">
    <location>
        <begin position="189"/>
        <end position="209"/>
    </location>
</feature>
<feature type="compositionally biased region" description="Low complexity" evidence="14">
    <location>
        <begin position="390"/>
        <end position="403"/>
    </location>
</feature>
<dbReference type="Gene3D" id="1.20.1480.30">
    <property type="entry name" value="Designed four-helix bundle protein"/>
    <property type="match status" value="1"/>
</dbReference>
<evidence type="ECO:0000256" key="6">
    <source>
        <dbReference type="ARBA" id="ARBA00022536"/>
    </source>
</evidence>
<dbReference type="AlphaFoldDB" id="C3ZHH7"/>
<dbReference type="Pfam" id="PF00008">
    <property type="entry name" value="EGF"/>
    <property type="match status" value="1"/>
</dbReference>
<evidence type="ECO:0000256" key="3">
    <source>
        <dbReference type="ARBA" id="ARBA00006127"/>
    </source>
</evidence>
<dbReference type="Pfam" id="PF12661">
    <property type="entry name" value="hEGF"/>
    <property type="match status" value="1"/>
</dbReference>
<keyword evidence="15" id="KW-0812">Transmembrane</keyword>
<evidence type="ECO:0000259" key="17">
    <source>
        <dbReference type="PROSITE" id="PS50940"/>
    </source>
</evidence>
<dbReference type="InterPro" id="IPR008160">
    <property type="entry name" value="Collagen"/>
</dbReference>
<name>C3ZHH7_BRAFL</name>
<keyword evidence="15" id="KW-0472">Membrane</keyword>
<dbReference type="PROSITE" id="PS01187">
    <property type="entry name" value="EGF_CA"/>
    <property type="match status" value="2"/>
</dbReference>
<keyword evidence="13" id="KW-0175">Coiled coil</keyword>
<organism>
    <name type="scientific">Branchiostoma floridae</name>
    <name type="common">Florida lancelet</name>
    <name type="synonym">Amphioxus</name>
    <dbReference type="NCBI Taxonomy" id="7739"/>
    <lineage>
        <taxon>Eukaryota</taxon>
        <taxon>Metazoa</taxon>
        <taxon>Chordata</taxon>
        <taxon>Cephalochordata</taxon>
        <taxon>Leptocardii</taxon>
        <taxon>Amphioxiformes</taxon>
        <taxon>Branchiostomatidae</taxon>
        <taxon>Branchiostoma</taxon>
    </lineage>
</organism>
<comment type="similarity">
    <text evidence="3">Belongs to the fibulin family.</text>
</comment>
<dbReference type="GO" id="GO:0008843">
    <property type="term" value="F:endochitinase activity"/>
    <property type="evidence" value="ECO:0007669"/>
    <property type="project" value="UniProtKB-EC"/>
</dbReference>
<dbReference type="Pfam" id="PF12248">
    <property type="entry name" value="Methyltransf_FA"/>
    <property type="match status" value="2"/>
</dbReference>
<dbReference type="InterPro" id="IPR002557">
    <property type="entry name" value="Chitin-bd_dom"/>
</dbReference>
<dbReference type="Gene3D" id="4.10.1080.10">
    <property type="entry name" value="TSP type-3 repeat"/>
    <property type="match status" value="1"/>
</dbReference>
<dbReference type="InterPro" id="IPR052235">
    <property type="entry name" value="Nephronectin_domain"/>
</dbReference>
<dbReference type="SMART" id="SM01411">
    <property type="entry name" value="Ephrin_rec_like"/>
    <property type="match status" value="1"/>
</dbReference>
<evidence type="ECO:0000256" key="10">
    <source>
        <dbReference type="ARBA" id="ARBA00023157"/>
    </source>
</evidence>
<evidence type="ECO:0000256" key="8">
    <source>
        <dbReference type="ARBA" id="ARBA00022737"/>
    </source>
</evidence>
<evidence type="ECO:0000256" key="2">
    <source>
        <dbReference type="ARBA" id="ARBA00004498"/>
    </source>
</evidence>
<feature type="domain" description="EGF-like" evidence="16">
    <location>
        <begin position="613"/>
        <end position="652"/>
    </location>
</feature>
<dbReference type="SMART" id="SM00179">
    <property type="entry name" value="EGF_CA"/>
    <property type="match status" value="5"/>
</dbReference>
<keyword evidence="15" id="KW-1133">Transmembrane helix</keyword>
<dbReference type="InterPro" id="IPR036508">
    <property type="entry name" value="Chitin-bd_dom_sf"/>
</dbReference>
<sequence>MEELQCRAVPKFPRQIYETYCEEPVLDLSLDDVTSTNDEEHLAETLCDLSTICVMLALTPHAPNPDHEPMKTICKLADGKMQTKDNITCKPIGYVSHCVSDHAGGSLVFLLCRNLTSRTMPGDQQQSQTGDTGTTPMQQPQTGWRSIADAAAGIPNALYVSGADRTYPGEASGLRAVCSFIRSHRSCMIAGIALLLSLLAVGLAPLTFINKEEISQLSTTVDAFKRIQDDMRQLSVTVEALKRNRDDMRRLSTTVEALKRNRDDMRQLSTTVDDLNRDQNDMRRDLDKERNRTAAFEQRLYEMSKTPGCIHGPLGIPGMNGCDGRNWIPRPAGPPGTPSLPGSSGPCSQPGTPGPTGSIDPPGPMGPPGSEGLPGPKGPPGPEGPPCPEGQPGSNGSDGSDGLPGPPRNAVSPEPMIMRESFSECDVASTGYSGTSYHYQWRLSELPGSPFKFSVKARNDAHIGLSHRNGDSDPMYEILIGGSRNTWSAIRRRKQGKHEDSDPMYEIVIGGWRNQWSAIRRRKQGTNWAEVRTEDYNECSRNTDDCQHNCVNTLGSYRCTCWNGYRLSGSKSCVEINECASNPCRNGGACRDLTNSYRCDCRPGWRGTNCQLDNNECSNNNGGCEHNCVNTYGSYQCTCRDGYQIIGSRYCTEHDECDSNPCHNNGICRDLTNGFRCDCRPGWTGFNCQTDVHGCLENAGRGLCDHICTDLIGDVRCSCRAGYQLGTDGYSCDVVCPRGHYKASDDTCVKCDYREYQDEEGQSSCKSCPAGTNAVFRGATNIAECAAQCVGGHAPCTDCHLIGGNVDCECADGWAGSSDGLVCGRDDDMDGFSDVPISCGNGECTVDNCPGVPNADQPDMDSDGKGDDCDEDIDGDGVLNDQVQSVITRLMEPSILIRTTVLSTICENQPDGTYLPHPNGCSMYVRCYHAGNDAVYPCAPSTHWSQELLTCVRSDLANCN</sequence>
<keyword evidence="9" id="KW-0624">Polysaccharide degradation</keyword>
<dbReference type="InterPro" id="IPR026823">
    <property type="entry name" value="cEGF"/>
</dbReference>
<keyword evidence="8" id="KW-0677">Repeat</keyword>
<dbReference type="PROSITE" id="PS50026">
    <property type="entry name" value="EGF_3"/>
    <property type="match status" value="4"/>
</dbReference>
<dbReference type="EMBL" id="GG666623">
    <property type="protein sequence ID" value="EEN47972.1"/>
    <property type="molecule type" value="Genomic_DNA"/>
</dbReference>
<evidence type="ECO:0000256" key="13">
    <source>
        <dbReference type="SAM" id="Coils"/>
    </source>
</evidence>
<dbReference type="InterPro" id="IPR011641">
    <property type="entry name" value="Tyr-kin_ephrin_A/B_rcpt-like"/>
</dbReference>
<dbReference type="PROSITE" id="PS00022">
    <property type="entry name" value="EGF_1"/>
    <property type="match status" value="2"/>
</dbReference>
<dbReference type="InterPro" id="IPR000742">
    <property type="entry name" value="EGF"/>
</dbReference>
<dbReference type="InterPro" id="IPR013032">
    <property type="entry name" value="EGF-like_CS"/>
</dbReference>
<comment type="caution">
    <text evidence="12">Lacks conserved residue(s) required for the propagation of feature annotation.</text>
</comment>
<dbReference type="InterPro" id="IPR028974">
    <property type="entry name" value="TSP_type-3_rpt"/>
</dbReference>
<dbReference type="SMART" id="SM00181">
    <property type="entry name" value="EGF"/>
    <property type="match status" value="6"/>
</dbReference>
<dbReference type="FunFam" id="2.10.25.10:FF:000143">
    <property type="entry name" value="Protein crumbs 1"/>
    <property type="match status" value="1"/>
</dbReference>
<keyword evidence="10 12" id="KW-1015">Disulfide bond</keyword>
<gene>
    <name evidence="18" type="ORF">BRAFLDRAFT_79554</name>
</gene>
<evidence type="ECO:0000256" key="7">
    <source>
        <dbReference type="ARBA" id="ARBA00022729"/>
    </source>
</evidence>
<dbReference type="GO" id="GO:0005509">
    <property type="term" value="F:calcium ion binding"/>
    <property type="evidence" value="ECO:0007669"/>
    <property type="project" value="InterPro"/>
</dbReference>
<comment type="catalytic activity">
    <reaction evidence="1">
        <text>Random endo-hydrolysis of N-acetyl-beta-D-glucosaminide (1-&gt;4)-beta-linkages in chitin and chitodextrins.</text>
        <dbReference type="EC" id="3.2.1.14"/>
    </reaction>
</comment>
<dbReference type="GO" id="GO:0006032">
    <property type="term" value="P:chitin catabolic process"/>
    <property type="evidence" value="ECO:0007669"/>
    <property type="project" value="UniProtKB-KW"/>
</dbReference>
<dbReference type="SMART" id="SM00494">
    <property type="entry name" value="ChtBD2"/>
    <property type="match status" value="1"/>
</dbReference>
<feature type="region of interest" description="Disordered" evidence="14">
    <location>
        <begin position="325"/>
        <end position="413"/>
    </location>
</feature>
<dbReference type="FunFam" id="2.10.25.10:FF:000122">
    <property type="entry name" value="Protein crumbs homolog 2"/>
    <property type="match status" value="1"/>
</dbReference>
<evidence type="ECO:0000256" key="5">
    <source>
        <dbReference type="ARBA" id="ARBA00022530"/>
    </source>
</evidence>
<evidence type="ECO:0000256" key="4">
    <source>
        <dbReference type="ARBA" id="ARBA00012729"/>
    </source>
</evidence>
<evidence type="ECO:0000256" key="15">
    <source>
        <dbReference type="SAM" id="Phobius"/>
    </source>
</evidence>
<evidence type="ECO:0000256" key="9">
    <source>
        <dbReference type="ARBA" id="ARBA00023024"/>
    </source>
</evidence>
<dbReference type="Pfam" id="PF01391">
    <property type="entry name" value="Collagen"/>
    <property type="match status" value="1"/>
</dbReference>
<dbReference type="InterPro" id="IPR018097">
    <property type="entry name" value="EGF_Ca-bd_CS"/>
</dbReference>
<keyword evidence="5" id="KW-0272">Extracellular matrix</keyword>
<evidence type="ECO:0000259" key="16">
    <source>
        <dbReference type="PROSITE" id="PS50026"/>
    </source>
</evidence>
<evidence type="ECO:0000256" key="12">
    <source>
        <dbReference type="PROSITE-ProRule" id="PRU00076"/>
    </source>
</evidence>
<feature type="compositionally biased region" description="Pro residues" evidence="14">
    <location>
        <begin position="376"/>
        <end position="389"/>
    </location>
</feature>
<feature type="disulfide bond" evidence="12">
    <location>
        <begin position="601"/>
        <end position="610"/>
    </location>
</feature>
<evidence type="ECO:0000256" key="1">
    <source>
        <dbReference type="ARBA" id="ARBA00000822"/>
    </source>
</evidence>
<feature type="domain" description="Chitin-binding type-2" evidence="17">
    <location>
        <begin position="903"/>
        <end position="960"/>
    </location>
</feature>
<accession>C3ZHH7</accession>
<keyword evidence="11" id="KW-0325">Glycoprotein</keyword>
<evidence type="ECO:0000256" key="11">
    <source>
        <dbReference type="ARBA" id="ARBA00023180"/>
    </source>
</evidence>
<feature type="domain" description="EGF-like" evidence="16">
    <location>
        <begin position="575"/>
        <end position="611"/>
    </location>
</feature>
<comment type="subcellular location">
    <subcellularLocation>
        <location evidence="2">Secreted</location>
        <location evidence="2">Extracellular space</location>
        <location evidence="2">Extracellular matrix</location>
    </subcellularLocation>
</comment>
<dbReference type="PANTHER" id="PTHR24050">
    <property type="entry name" value="PA14 DOMAIN-CONTAINING PROTEIN"/>
    <property type="match status" value="1"/>
</dbReference>
<dbReference type="SUPFAM" id="SSF57625">
    <property type="entry name" value="Invertebrate chitin-binding proteins"/>
    <property type="match status" value="1"/>
</dbReference>
<dbReference type="InterPro" id="IPR022041">
    <property type="entry name" value="Methyltransf_FA"/>
</dbReference>
<dbReference type="CDD" id="cd00054">
    <property type="entry name" value="EGF_CA"/>
    <property type="match status" value="4"/>
</dbReference>
<dbReference type="Pfam" id="PF07699">
    <property type="entry name" value="Ephrin_rec_like"/>
    <property type="match status" value="1"/>
</dbReference>
<dbReference type="PRINTS" id="PR00010">
    <property type="entry name" value="EGFBLOOD"/>
</dbReference>
<dbReference type="InterPro" id="IPR009030">
    <property type="entry name" value="Growth_fac_rcpt_cys_sf"/>
</dbReference>
<dbReference type="eggNOG" id="KOG3544">
    <property type="taxonomic scope" value="Eukaryota"/>
</dbReference>
<dbReference type="GO" id="GO:0005576">
    <property type="term" value="C:extracellular region"/>
    <property type="evidence" value="ECO:0007669"/>
    <property type="project" value="UniProtKB-SubCell"/>
</dbReference>
<keyword evidence="7" id="KW-0732">Signal</keyword>